<keyword evidence="6" id="KW-1185">Reference proteome</keyword>
<evidence type="ECO:0000256" key="1">
    <source>
        <dbReference type="ARBA" id="ARBA00023012"/>
    </source>
</evidence>
<comment type="caution">
    <text evidence="2">Lacks conserved residue(s) required for the propagation of feature annotation.</text>
</comment>
<dbReference type="SUPFAM" id="SSF52172">
    <property type="entry name" value="CheY-like"/>
    <property type="match status" value="1"/>
</dbReference>
<accession>A0A8J5G4M8</accession>
<sequence length="387" mass="42057">MKPSTPFTVRAAANGLQAWEIIEDLSNHVDLVLTEVFLPGLCGVTLLSKIMSHKACKNIPVIMMSSNDSIEFLHKMCNGCGGSCSPPDNSSEARKESSTYNMISSSNAAPLKQGSNGSSNNNEMCTTTRKNSINNVTASSNAAALKPGSAACSNKNTMGSTMNVFTKPKSNKEETAFNYIRTTAVLHPKQIRTSTNQQIVHEKVQHHHHHHHHHHLHVHDMSQQLQSPDPDDLPPNMAAPASQCWSSNAFIEPFEGALPEQENTCRAEAACPWTICKTDRARKEQGGESETTSSAISSGSAIEIISQLVQLLLNMNKSSVSSKGNQIKAVNKNAAGNNSQVKHKIWGMKISEASIPVGFKSTFCQNRSHTTYGHEKAPQVSRIPCFT</sequence>
<comment type="caution">
    <text evidence="5">The sequence shown here is derived from an EMBL/GenBank/DDBJ whole genome shotgun (WGS) entry which is preliminary data.</text>
</comment>
<feature type="region of interest" description="Disordered" evidence="3">
    <location>
        <begin position="105"/>
        <end position="125"/>
    </location>
</feature>
<dbReference type="InterPro" id="IPR011006">
    <property type="entry name" value="CheY-like_superfamily"/>
</dbReference>
<dbReference type="PROSITE" id="PS50110">
    <property type="entry name" value="RESPONSE_REGULATORY"/>
    <property type="match status" value="1"/>
</dbReference>
<dbReference type="Gene3D" id="3.40.50.2300">
    <property type="match status" value="1"/>
</dbReference>
<keyword evidence="1" id="KW-0902">Two-component regulatory system</keyword>
<dbReference type="Proteomes" id="UP000734854">
    <property type="component" value="Unassembled WGS sequence"/>
</dbReference>
<name>A0A8J5G4M8_ZINOF</name>
<dbReference type="PANTHER" id="PTHR43874">
    <property type="entry name" value="TWO-COMPONENT RESPONSE REGULATOR"/>
    <property type="match status" value="1"/>
</dbReference>
<feature type="domain" description="Response regulatory" evidence="4">
    <location>
        <begin position="1"/>
        <end position="101"/>
    </location>
</feature>
<evidence type="ECO:0000259" key="4">
    <source>
        <dbReference type="PROSITE" id="PS50110"/>
    </source>
</evidence>
<feature type="compositionally biased region" description="Basic residues" evidence="3">
    <location>
        <begin position="204"/>
        <end position="217"/>
    </location>
</feature>
<dbReference type="Pfam" id="PF00072">
    <property type="entry name" value="Response_reg"/>
    <property type="match status" value="1"/>
</dbReference>
<reference evidence="5 6" key="1">
    <citation type="submission" date="2020-08" db="EMBL/GenBank/DDBJ databases">
        <title>Plant Genome Project.</title>
        <authorList>
            <person name="Zhang R.-G."/>
        </authorList>
    </citation>
    <scope>NUCLEOTIDE SEQUENCE [LARGE SCALE GENOMIC DNA]</scope>
    <source>
        <tissue evidence="5">Rhizome</tissue>
    </source>
</reference>
<proteinExistence type="predicted"/>
<organism evidence="5 6">
    <name type="scientific">Zingiber officinale</name>
    <name type="common">Ginger</name>
    <name type="synonym">Amomum zingiber</name>
    <dbReference type="NCBI Taxonomy" id="94328"/>
    <lineage>
        <taxon>Eukaryota</taxon>
        <taxon>Viridiplantae</taxon>
        <taxon>Streptophyta</taxon>
        <taxon>Embryophyta</taxon>
        <taxon>Tracheophyta</taxon>
        <taxon>Spermatophyta</taxon>
        <taxon>Magnoliopsida</taxon>
        <taxon>Liliopsida</taxon>
        <taxon>Zingiberales</taxon>
        <taxon>Zingiberaceae</taxon>
        <taxon>Zingiber</taxon>
    </lineage>
</organism>
<feature type="region of interest" description="Disordered" evidence="3">
    <location>
        <begin position="202"/>
        <end position="232"/>
    </location>
</feature>
<dbReference type="GO" id="GO:0000160">
    <property type="term" value="P:phosphorelay signal transduction system"/>
    <property type="evidence" value="ECO:0007669"/>
    <property type="project" value="UniProtKB-KW"/>
</dbReference>
<evidence type="ECO:0000256" key="2">
    <source>
        <dbReference type="PROSITE-ProRule" id="PRU00169"/>
    </source>
</evidence>
<gene>
    <name evidence="5" type="ORF">ZIOFF_045920</name>
</gene>
<dbReference type="PANTHER" id="PTHR43874:SF125">
    <property type="entry name" value="TWO-COMPONENT RESPONSE REGULATOR-LIKE APRR7"/>
    <property type="match status" value="1"/>
</dbReference>
<dbReference type="AlphaFoldDB" id="A0A8J5G4M8"/>
<dbReference type="EMBL" id="JACMSC010000012">
    <property type="protein sequence ID" value="KAG6498014.1"/>
    <property type="molecule type" value="Genomic_DNA"/>
</dbReference>
<evidence type="ECO:0000256" key="3">
    <source>
        <dbReference type="SAM" id="MobiDB-lite"/>
    </source>
</evidence>
<dbReference type="InterPro" id="IPR001789">
    <property type="entry name" value="Sig_transdc_resp-reg_receiver"/>
</dbReference>
<dbReference type="GO" id="GO:0009736">
    <property type="term" value="P:cytokinin-activated signaling pathway"/>
    <property type="evidence" value="ECO:0007669"/>
    <property type="project" value="InterPro"/>
</dbReference>
<evidence type="ECO:0000313" key="5">
    <source>
        <dbReference type="EMBL" id="KAG6498014.1"/>
    </source>
</evidence>
<evidence type="ECO:0000313" key="6">
    <source>
        <dbReference type="Proteomes" id="UP000734854"/>
    </source>
</evidence>
<dbReference type="InterPro" id="IPR045279">
    <property type="entry name" value="ARR-like"/>
</dbReference>
<protein>
    <recommendedName>
        <fullName evidence="4">Response regulatory domain-containing protein</fullName>
    </recommendedName>
</protein>